<feature type="non-terminal residue" evidence="1">
    <location>
        <position position="117"/>
    </location>
</feature>
<accession>A0ACC1TJ62</accession>
<proteinExistence type="predicted"/>
<sequence>STPPDRLEAFQTGNLEAGPKLVNTTLHWHGLSAEQMRKSLWNDALKDKLSEEARFIVSQTNDRRFGSLKLDFSKLFRDRFNKLFRYIDNFRPQPGETADQRAMRLQQAHDRQRSSTK</sequence>
<comment type="caution">
    <text evidence="1">The sequence shown here is derived from an EMBL/GenBank/DDBJ whole genome shotgun (WGS) entry which is preliminary data.</text>
</comment>
<feature type="non-terminal residue" evidence="1">
    <location>
        <position position="1"/>
    </location>
</feature>
<protein>
    <submittedName>
        <fullName evidence="1">Uncharacterized protein</fullName>
    </submittedName>
</protein>
<evidence type="ECO:0000313" key="1">
    <source>
        <dbReference type="EMBL" id="KAJ3804653.1"/>
    </source>
</evidence>
<dbReference type="EMBL" id="MU795871">
    <property type="protein sequence ID" value="KAJ3804653.1"/>
    <property type="molecule type" value="Genomic_DNA"/>
</dbReference>
<keyword evidence="2" id="KW-1185">Reference proteome</keyword>
<name>A0ACC1TJ62_9AGAR</name>
<evidence type="ECO:0000313" key="2">
    <source>
        <dbReference type="Proteomes" id="UP001163835"/>
    </source>
</evidence>
<organism evidence="1 2">
    <name type="scientific">Lentinula aff. lateritia</name>
    <dbReference type="NCBI Taxonomy" id="2804960"/>
    <lineage>
        <taxon>Eukaryota</taxon>
        <taxon>Fungi</taxon>
        <taxon>Dikarya</taxon>
        <taxon>Basidiomycota</taxon>
        <taxon>Agaricomycotina</taxon>
        <taxon>Agaricomycetes</taxon>
        <taxon>Agaricomycetidae</taxon>
        <taxon>Agaricales</taxon>
        <taxon>Marasmiineae</taxon>
        <taxon>Omphalotaceae</taxon>
        <taxon>Lentinula</taxon>
    </lineage>
</organism>
<reference evidence="1" key="1">
    <citation type="submission" date="2022-09" db="EMBL/GenBank/DDBJ databases">
        <title>A Global Phylogenomic Analysis of the Shiitake Genus Lentinula.</title>
        <authorList>
            <consortium name="DOE Joint Genome Institute"/>
            <person name="Sierra-Patev S."/>
            <person name="Min B."/>
            <person name="Naranjo-Ortiz M."/>
            <person name="Looney B."/>
            <person name="Konkel Z."/>
            <person name="Slot J.C."/>
            <person name="Sakamoto Y."/>
            <person name="Steenwyk J.L."/>
            <person name="Rokas A."/>
            <person name="Carro J."/>
            <person name="Camarero S."/>
            <person name="Ferreira P."/>
            <person name="Molpeceres G."/>
            <person name="Ruiz-Duenas F.J."/>
            <person name="Serrano A."/>
            <person name="Henrissat B."/>
            <person name="Drula E."/>
            <person name="Hughes K.W."/>
            <person name="Mata J.L."/>
            <person name="Ishikawa N.K."/>
            <person name="Vargas-Isla R."/>
            <person name="Ushijima S."/>
            <person name="Smith C.A."/>
            <person name="Ahrendt S."/>
            <person name="Andreopoulos W."/>
            <person name="He G."/>
            <person name="Labutti K."/>
            <person name="Lipzen A."/>
            <person name="Ng V."/>
            <person name="Riley R."/>
            <person name="Sandor L."/>
            <person name="Barry K."/>
            <person name="Martinez A.T."/>
            <person name="Xiao Y."/>
            <person name="Gibbons J.G."/>
            <person name="Terashima K."/>
            <person name="Grigoriev I.V."/>
            <person name="Hibbett D.S."/>
        </authorList>
    </citation>
    <scope>NUCLEOTIDE SEQUENCE</scope>
    <source>
        <strain evidence="1">TMI1499</strain>
    </source>
</reference>
<gene>
    <name evidence="1" type="ORF">F5876DRAFT_10361</name>
</gene>
<dbReference type="Proteomes" id="UP001163835">
    <property type="component" value="Unassembled WGS sequence"/>
</dbReference>